<feature type="domain" description="HTH lysR-type" evidence="5">
    <location>
        <begin position="26"/>
        <end position="83"/>
    </location>
</feature>
<comment type="caution">
    <text evidence="6">The sequence shown here is derived from an EMBL/GenBank/DDBJ whole genome shotgun (WGS) entry which is preliminary data.</text>
</comment>
<evidence type="ECO:0000256" key="3">
    <source>
        <dbReference type="ARBA" id="ARBA00023125"/>
    </source>
</evidence>
<dbReference type="PANTHER" id="PTHR30419">
    <property type="entry name" value="HTH-TYPE TRANSCRIPTIONAL REGULATOR YBHD"/>
    <property type="match status" value="1"/>
</dbReference>
<dbReference type="SUPFAM" id="SSF53850">
    <property type="entry name" value="Periplasmic binding protein-like II"/>
    <property type="match status" value="1"/>
</dbReference>
<accession>A0A096FN64</accession>
<protein>
    <submittedName>
        <fullName evidence="6">LysR family transcriptional regulator</fullName>
    </submittedName>
</protein>
<proteinExistence type="inferred from homology"/>
<dbReference type="GO" id="GO:0003677">
    <property type="term" value="F:DNA binding"/>
    <property type="evidence" value="ECO:0007669"/>
    <property type="project" value="UniProtKB-KW"/>
</dbReference>
<dbReference type="InterPro" id="IPR000847">
    <property type="entry name" value="LysR_HTH_N"/>
</dbReference>
<organism evidence="6 7">
    <name type="scientific">Comamonas testosteroni</name>
    <name type="common">Pseudomonas testosteroni</name>
    <dbReference type="NCBI Taxonomy" id="285"/>
    <lineage>
        <taxon>Bacteria</taxon>
        <taxon>Pseudomonadati</taxon>
        <taxon>Pseudomonadota</taxon>
        <taxon>Betaproteobacteria</taxon>
        <taxon>Burkholderiales</taxon>
        <taxon>Comamonadaceae</taxon>
        <taxon>Comamonas</taxon>
    </lineage>
</organism>
<dbReference type="InterPro" id="IPR036390">
    <property type="entry name" value="WH_DNA-bd_sf"/>
</dbReference>
<dbReference type="InterPro" id="IPR005119">
    <property type="entry name" value="LysR_subst-bd"/>
</dbReference>
<dbReference type="Pfam" id="PF00126">
    <property type="entry name" value="HTH_1"/>
    <property type="match status" value="1"/>
</dbReference>
<evidence type="ECO:0000256" key="4">
    <source>
        <dbReference type="ARBA" id="ARBA00023163"/>
    </source>
</evidence>
<dbReference type="SUPFAM" id="SSF46785">
    <property type="entry name" value="Winged helix' DNA-binding domain"/>
    <property type="match status" value="1"/>
</dbReference>
<evidence type="ECO:0000313" key="7">
    <source>
        <dbReference type="Proteomes" id="UP000029553"/>
    </source>
</evidence>
<dbReference type="InterPro" id="IPR050950">
    <property type="entry name" value="HTH-type_LysR_regulators"/>
</dbReference>
<dbReference type="PANTHER" id="PTHR30419:SF8">
    <property type="entry name" value="NITROGEN ASSIMILATION TRANSCRIPTIONAL ACTIVATOR-RELATED"/>
    <property type="match status" value="1"/>
</dbReference>
<keyword evidence="3" id="KW-0238">DNA-binding</keyword>
<dbReference type="Gene3D" id="3.40.190.10">
    <property type="entry name" value="Periplasmic binding protein-like II"/>
    <property type="match status" value="2"/>
</dbReference>
<dbReference type="GO" id="GO:0003700">
    <property type="term" value="F:DNA-binding transcription factor activity"/>
    <property type="evidence" value="ECO:0007669"/>
    <property type="project" value="InterPro"/>
</dbReference>
<dbReference type="Pfam" id="PF03466">
    <property type="entry name" value="LysR_substrate"/>
    <property type="match status" value="1"/>
</dbReference>
<keyword evidence="2" id="KW-0805">Transcription regulation</keyword>
<evidence type="ECO:0000256" key="1">
    <source>
        <dbReference type="ARBA" id="ARBA00009437"/>
    </source>
</evidence>
<evidence type="ECO:0000313" key="6">
    <source>
        <dbReference type="EMBL" id="KGH31228.1"/>
    </source>
</evidence>
<reference evidence="6 7" key="1">
    <citation type="submission" date="2013-09" db="EMBL/GenBank/DDBJ databases">
        <title>High correlation between genotypes and phenotypes of environmental bacteria Comamonas testosteroni strains.</title>
        <authorList>
            <person name="Liu L."/>
            <person name="Zhu W."/>
            <person name="Xia X."/>
            <person name="Xu B."/>
            <person name="Luo M."/>
            <person name="Wang G."/>
        </authorList>
    </citation>
    <scope>NUCLEOTIDE SEQUENCE [LARGE SCALE GENOMIC DNA]</scope>
    <source>
        <strain evidence="6 7">JL40</strain>
    </source>
</reference>
<dbReference type="PROSITE" id="PS50931">
    <property type="entry name" value="HTH_LYSR"/>
    <property type="match status" value="1"/>
</dbReference>
<sequence>MQSMNTLPLPNSGRSSALLNRLLARTRLRQLQLLILIADLGSIQRAAEVVGQTQSSATKALSELERMVGLPLFERHARGVRPTLICRDLLPLLRSMLGSLTGCAEMLAAAAQGAQGVLSVGAITGALSGFLGRELAPFLQQHPQLRVEVVEDSHHALLAALAARTLDMVLVREPAVVASGMRFVPLLQDQVVAVAGPSHPLHRKRVVHANQMLEQQWVLAPLSTQMHEAFERLFESCAQLPQHSPLITRSLPMLLEYLRTTNAVALTPLSVVQPFVQAGWLRVLALQFPPTLAAIGLLVPETPEKHGVNLLAEFLAQVAVKSLPSHSH</sequence>
<gene>
    <name evidence="6" type="ORF">P353_06935</name>
</gene>
<dbReference type="InterPro" id="IPR036388">
    <property type="entry name" value="WH-like_DNA-bd_sf"/>
</dbReference>
<evidence type="ECO:0000259" key="5">
    <source>
        <dbReference type="PROSITE" id="PS50931"/>
    </source>
</evidence>
<dbReference type="EMBL" id="AWOR01000026">
    <property type="protein sequence ID" value="KGH31228.1"/>
    <property type="molecule type" value="Genomic_DNA"/>
</dbReference>
<dbReference type="GO" id="GO:0005829">
    <property type="term" value="C:cytosol"/>
    <property type="evidence" value="ECO:0007669"/>
    <property type="project" value="TreeGrafter"/>
</dbReference>
<dbReference type="AlphaFoldDB" id="A0A096FN64"/>
<dbReference type="Proteomes" id="UP000029553">
    <property type="component" value="Unassembled WGS sequence"/>
</dbReference>
<keyword evidence="4" id="KW-0804">Transcription</keyword>
<evidence type="ECO:0000256" key="2">
    <source>
        <dbReference type="ARBA" id="ARBA00023015"/>
    </source>
</evidence>
<name>A0A096FN64_COMTE</name>
<comment type="similarity">
    <text evidence="1">Belongs to the LysR transcriptional regulatory family.</text>
</comment>
<dbReference type="Gene3D" id="1.10.10.10">
    <property type="entry name" value="Winged helix-like DNA-binding domain superfamily/Winged helix DNA-binding domain"/>
    <property type="match status" value="1"/>
</dbReference>